<sequence length="58" mass="6993">MFKKNDNKKENRKIKNKKNRKQINMIHTKKLPIFMVIGLVILAILVIGIYYLFLNFKE</sequence>
<name>A0A9D1M1M6_9FIRM</name>
<proteinExistence type="predicted"/>
<feature type="non-terminal residue" evidence="2">
    <location>
        <position position="58"/>
    </location>
</feature>
<gene>
    <name evidence="2" type="ORF">IAB70_04600</name>
</gene>
<organism evidence="2 3">
    <name type="scientific">Candidatus Merdicola faecigallinarum</name>
    <dbReference type="NCBI Taxonomy" id="2840862"/>
    <lineage>
        <taxon>Bacteria</taxon>
        <taxon>Bacillati</taxon>
        <taxon>Bacillota</taxon>
        <taxon>Clostridia</taxon>
        <taxon>Candidatus Merdicola</taxon>
    </lineage>
</organism>
<keyword evidence="1" id="KW-0812">Transmembrane</keyword>
<keyword evidence="1" id="KW-1133">Transmembrane helix</keyword>
<evidence type="ECO:0000313" key="2">
    <source>
        <dbReference type="EMBL" id="HIU51881.1"/>
    </source>
</evidence>
<keyword evidence="1" id="KW-0472">Membrane</keyword>
<protein>
    <submittedName>
        <fullName evidence="2">Uncharacterized protein</fullName>
    </submittedName>
</protein>
<evidence type="ECO:0000313" key="3">
    <source>
        <dbReference type="Proteomes" id="UP000824093"/>
    </source>
</evidence>
<evidence type="ECO:0000256" key="1">
    <source>
        <dbReference type="SAM" id="Phobius"/>
    </source>
</evidence>
<dbReference type="AlphaFoldDB" id="A0A9D1M1M6"/>
<feature type="transmembrane region" description="Helical" evidence="1">
    <location>
        <begin position="31"/>
        <end position="53"/>
    </location>
</feature>
<dbReference type="Proteomes" id="UP000824093">
    <property type="component" value="Unassembled WGS sequence"/>
</dbReference>
<reference evidence="2" key="2">
    <citation type="journal article" date="2021" name="PeerJ">
        <title>Extensive microbial diversity within the chicken gut microbiome revealed by metagenomics and culture.</title>
        <authorList>
            <person name="Gilroy R."/>
            <person name="Ravi A."/>
            <person name="Getino M."/>
            <person name="Pursley I."/>
            <person name="Horton D.L."/>
            <person name="Alikhan N.F."/>
            <person name="Baker D."/>
            <person name="Gharbi K."/>
            <person name="Hall N."/>
            <person name="Watson M."/>
            <person name="Adriaenssens E.M."/>
            <person name="Foster-Nyarko E."/>
            <person name="Jarju S."/>
            <person name="Secka A."/>
            <person name="Antonio M."/>
            <person name="Oren A."/>
            <person name="Chaudhuri R.R."/>
            <person name="La Ragione R."/>
            <person name="Hildebrand F."/>
            <person name="Pallen M.J."/>
        </authorList>
    </citation>
    <scope>NUCLEOTIDE SEQUENCE</scope>
    <source>
        <strain evidence="2">CHK195-15760</strain>
    </source>
</reference>
<dbReference type="EMBL" id="DVNH01000029">
    <property type="protein sequence ID" value="HIU51881.1"/>
    <property type="molecule type" value="Genomic_DNA"/>
</dbReference>
<comment type="caution">
    <text evidence="2">The sequence shown here is derived from an EMBL/GenBank/DDBJ whole genome shotgun (WGS) entry which is preliminary data.</text>
</comment>
<accession>A0A9D1M1M6</accession>
<reference evidence="2" key="1">
    <citation type="submission" date="2020-10" db="EMBL/GenBank/DDBJ databases">
        <authorList>
            <person name="Gilroy R."/>
        </authorList>
    </citation>
    <scope>NUCLEOTIDE SEQUENCE</scope>
    <source>
        <strain evidence="2">CHK195-15760</strain>
    </source>
</reference>